<comment type="caution">
    <text evidence="1">The sequence shown here is derived from an EMBL/GenBank/DDBJ whole genome shotgun (WGS) entry which is preliminary data.</text>
</comment>
<name>A0ACC6V337_9CREN</name>
<accession>A0ACC6V337</accession>
<dbReference type="EMBL" id="JZWT02000036">
    <property type="protein sequence ID" value="MFB6491457.1"/>
    <property type="molecule type" value="Genomic_DNA"/>
</dbReference>
<evidence type="ECO:0000313" key="2">
    <source>
        <dbReference type="Proteomes" id="UP000033636"/>
    </source>
</evidence>
<sequence>MEEFLKATPSELVRRYGAVKRDSYYEVPALNAPWVFARPFAAELRPGVRYRLEGVSASFSGRGEAYIVLTDGEVGYGFILAQGRRRMFKCIRRPYAAPQGVSPPAYIKIKPMALTLSDSPLIECVDGPLAVKAVAVLPAAYSVYRSMSVAFGALSLAEVK</sequence>
<gene>
    <name evidence="1" type="ORF">TU35_009560</name>
</gene>
<evidence type="ECO:0000313" key="1">
    <source>
        <dbReference type="EMBL" id="MFB6491457.1"/>
    </source>
</evidence>
<proteinExistence type="predicted"/>
<reference evidence="1" key="1">
    <citation type="submission" date="2024-07" db="EMBL/GenBank/DDBJ databases">
        <title>Metagenome and Metagenome-Assembled Genomes of Archaea from a hot spring from the geothermal field of Los Azufres, Mexico.</title>
        <authorList>
            <person name="Marin-Paredes R."/>
            <person name="Martinez-Romero E."/>
            <person name="Servin-Garciduenas L.E."/>
        </authorList>
    </citation>
    <scope>NUCLEOTIDE SEQUENCE</scope>
</reference>
<dbReference type="Proteomes" id="UP000033636">
    <property type="component" value="Unassembled WGS sequence"/>
</dbReference>
<protein>
    <submittedName>
        <fullName evidence="1">Uncharacterized protein</fullName>
    </submittedName>
</protein>
<organism evidence="1 2">
    <name type="scientific">Thermoproteus sp. AZ2</name>
    <dbReference type="NCBI Taxonomy" id="1609232"/>
    <lineage>
        <taxon>Archaea</taxon>
        <taxon>Thermoproteota</taxon>
        <taxon>Thermoprotei</taxon>
        <taxon>Thermoproteales</taxon>
        <taxon>Thermoproteaceae</taxon>
        <taxon>Thermoproteus</taxon>
    </lineage>
</organism>